<keyword evidence="5" id="KW-1185">Reference proteome</keyword>
<dbReference type="PANTHER" id="PTHR46797">
    <property type="entry name" value="HTH-TYPE TRANSCRIPTIONAL REGULATOR"/>
    <property type="match status" value="1"/>
</dbReference>
<evidence type="ECO:0000313" key="4">
    <source>
        <dbReference type="EMBL" id="MFD1718712.1"/>
    </source>
</evidence>
<organism evidence="4 5">
    <name type="scientific">Georgenia deserti</name>
    <dbReference type="NCBI Taxonomy" id="2093781"/>
    <lineage>
        <taxon>Bacteria</taxon>
        <taxon>Bacillati</taxon>
        <taxon>Actinomycetota</taxon>
        <taxon>Actinomycetes</taxon>
        <taxon>Micrococcales</taxon>
        <taxon>Bogoriellaceae</taxon>
        <taxon>Georgenia</taxon>
    </lineage>
</organism>
<evidence type="ECO:0000259" key="3">
    <source>
        <dbReference type="PROSITE" id="PS50943"/>
    </source>
</evidence>
<sequence length="128" mass="13816">MGEITRIGEVRRRAGGSDVPGRRTDRREPLWRELLGGQIRRRRRAVGRTLTDLAEAAGMSPQYLSEIERGRKEPSSEMIAAVARALDTTLMDLTADVTLELHGAAGARDVAAPARRSAGDGQVLALVG</sequence>
<dbReference type="InterPro" id="IPR050807">
    <property type="entry name" value="TransReg_Diox_bact_type"/>
</dbReference>
<reference evidence="5" key="1">
    <citation type="journal article" date="2019" name="Int. J. Syst. Evol. Microbiol.">
        <title>The Global Catalogue of Microorganisms (GCM) 10K type strain sequencing project: providing services to taxonomists for standard genome sequencing and annotation.</title>
        <authorList>
            <consortium name="The Broad Institute Genomics Platform"/>
            <consortium name="The Broad Institute Genome Sequencing Center for Infectious Disease"/>
            <person name="Wu L."/>
            <person name="Ma J."/>
        </authorList>
    </citation>
    <scope>NUCLEOTIDE SEQUENCE [LARGE SCALE GENOMIC DNA]</scope>
    <source>
        <strain evidence="5">JCM 17130</strain>
    </source>
</reference>
<evidence type="ECO:0000256" key="1">
    <source>
        <dbReference type="ARBA" id="ARBA00023125"/>
    </source>
</evidence>
<protein>
    <submittedName>
        <fullName evidence="4">Helix-turn-helix domain-containing protein</fullName>
    </submittedName>
</protein>
<dbReference type="Pfam" id="PF01381">
    <property type="entry name" value="HTH_3"/>
    <property type="match status" value="1"/>
</dbReference>
<evidence type="ECO:0000256" key="2">
    <source>
        <dbReference type="SAM" id="MobiDB-lite"/>
    </source>
</evidence>
<name>A0ABW4L6B0_9MICO</name>
<gene>
    <name evidence="4" type="ORF">ACFSE6_12765</name>
</gene>
<dbReference type="SMART" id="SM00530">
    <property type="entry name" value="HTH_XRE"/>
    <property type="match status" value="1"/>
</dbReference>
<dbReference type="Gene3D" id="1.10.260.40">
    <property type="entry name" value="lambda repressor-like DNA-binding domains"/>
    <property type="match status" value="1"/>
</dbReference>
<dbReference type="SUPFAM" id="SSF47413">
    <property type="entry name" value="lambda repressor-like DNA-binding domains"/>
    <property type="match status" value="1"/>
</dbReference>
<feature type="compositionally biased region" description="Basic and acidic residues" evidence="2">
    <location>
        <begin position="1"/>
        <end position="12"/>
    </location>
</feature>
<dbReference type="CDD" id="cd00093">
    <property type="entry name" value="HTH_XRE"/>
    <property type="match status" value="1"/>
</dbReference>
<evidence type="ECO:0000313" key="5">
    <source>
        <dbReference type="Proteomes" id="UP001597277"/>
    </source>
</evidence>
<dbReference type="InterPro" id="IPR010982">
    <property type="entry name" value="Lambda_DNA-bd_dom_sf"/>
</dbReference>
<dbReference type="PANTHER" id="PTHR46797:SF1">
    <property type="entry name" value="METHYLPHOSPHONATE SYNTHASE"/>
    <property type="match status" value="1"/>
</dbReference>
<dbReference type="RefSeq" id="WP_388007539.1">
    <property type="nucleotide sequence ID" value="NZ_JBHUEE010000006.1"/>
</dbReference>
<comment type="caution">
    <text evidence="4">The sequence shown here is derived from an EMBL/GenBank/DDBJ whole genome shotgun (WGS) entry which is preliminary data.</text>
</comment>
<feature type="region of interest" description="Disordered" evidence="2">
    <location>
        <begin position="1"/>
        <end position="25"/>
    </location>
</feature>
<feature type="domain" description="HTH cro/C1-type" evidence="3">
    <location>
        <begin position="39"/>
        <end position="93"/>
    </location>
</feature>
<dbReference type="EMBL" id="JBHUEE010000006">
    <property type="protein sequence ID" value="MFD1718712.1"/>
    <property type="molecule type" value="Genomic_DNA"/>
</dbReference>
<keyword evidence="1" id="KW-0238">DNA-binding</keyword>
<dbReference type="PROSITE" id="PS50943">
    <property type="entry name" value="HTH_CROC1"/>
    <property type="match status" value="1"/>
</dbReference>
<dbReference type="InterPro" id="IPR001387">
    <property type="entry name" value="Cro/C1-type_HTH"/>
</dbReference>
<proteinExistence type="predicted"/>
<dbReference type="Proteomes" id="UP001597277">
    <property type="component" value="Unassembled WGS sequence"/>
</dbReference>
<accession>A0ABW4L6B0</accession>